<reference evidence="1" key="2">
    <citation type="submission" date="2021-05" db="EMBL/GenBank/DDBJ databases">
        <title>Protein family content uncovers lineage relationships and bacterial pathway maintenance mechanisms in DPANN archaea.</title>
        <authorList>
            <person name="Castelle C.J."/>
            <person name="Meheust R."/>
            <person name="Jaffe A.L."/>
            <person name="Seitz K."/>
            <person name="Gong X."/>
            <person name="Baker B.J."/>
            <person name="Banfield J.F."/>
        </authorList>
    </citation>
    <scope>NUCLEOTIDE SEQUENCE</scope>
    <source>
        <strain evidence="1">RIFCSPLOWO2_01_FULL_58_19</strain>
    </source>
</reference>
<name>A0A8T4LLQ0_9ARCH</name>
<sequence length="85" mass="9516">MWKVVSFVRRGKLRTKILEALSIPNNPTDLAKKLNSHRPTVSQAIGELGKYGLVKRLNPSERNISIYGLTQEGKAALKKIKEMKG</sequence>
<comment type="caution">
    <text evidence="1">The sequence shown here is derived from an EMBL/GenBank/DDBJ whole genome shotgun (WGS) entry which is preliminary data.</text>
</comment>
<protein>
    <submittedName>
        <fullName evidence="1">Uncharacterized protein</fullName>
    </submittedName>
</protein>
<dbReference type="InterPro" id="IPR036390">
    <property type="entry name" value="WH_DNA-bd_sf"/>
</dbReference>
<dbReference type="Gene3D" id="1.10.10.10">
    <property type="entry name" value="Winged helix-like DNA-binding domain superfamily/Winged helix DNA-binding domain"/>
    <property type="match status" value="1"/>
</dbReference>
<dbReference type="EMBL" id="JAGVWE010000007">
    <property type="protein sequence ID" value="MBS3063706.1"/>
    <property type="molecule type" value="Genomic_DNA"/>
</dbReference>
<proteinExistence type="predicted"/>
<reference evidence="1" key="1">
    <citation type="submission" date="2021-03" db="EMBL/GenBank/DDBJ databases">
        <authorList>
            <person name="Jaffe A."/>
        </authorList>
    </citation>
    <scope>NUCLEOTIDE SEQUENCE</scope>
    <source>
        <strain evidence="1">RIFCSPLOWO2_01_FULL_58_19</strain>
    </source>
</reference>
<dbReference type="SUPFAM" id="SSF46785">
    <property type="entry name" value="Winged helix' DNA-binding domain"/>
    <property type="match status" value="1"/>
</dbReference>
<accession>A0A8T4LLQ0</accession>
<evidence type="ECO:0000313" key="2">
    <source>
        <dbReference type="Proteomes" id="UP000678237"/>
    </source>
</evidence>
<gene>
    <name evidence="1" type="ORF">J4203_07630</name>
</gene>
<dbReference type="Proteomes" id="UP000678237">
    <property type="component" value="Unassembled WGS sequence"/>
</dbReference>
<evidence type="ECO:0000313" key="1">
    <source>
        <dbReference type="EMBL" id="MBS3063706.1"/>
    </source>
</evidence>
<dbReference type="InterPro" id="IPR036388">
    <property type="entry name" value="WH-like_DNA-bd_sf"/>
</dbReference>
<organism evidence="1 2">
    <name type="scientific">Candidatus Iainarchaeum sp</name>
    <dbReference type="NCBI Taxonomy" id="3101447"/>
    <lineage>
        <taxon>Archaea</taxon>
        <taxon>Candidatus Iainarchaeota</taxon>
        <taxon>Candidatus Iainarchaeia</taxon>
        <taxon>Candidatus Iainarchaeales</taxon>
        <taxon>Candidatus Iainarchaeaceae</taxon>
        <taxon>Candidatus Iainarchaeum</taxon>
    </lineage>
</organism>
<dbReference type="AlphaFoldDB" id="A0A8T4LLQ0"/>